<evidence type="ECO:0000256" key="2">
    <source>
        <dbReference type="ARBA" id="ARBA00022840"/>
    </source>
</evidence>
<keyword evidence="2" id="KW-0067">ATP-binding</keyword>
<comment type="caution">
    <text evidence="5">The sequence shown here is derived from an EMBL/GenBank/DDBJ whole genome shotgun (WGS) entry which is preliminary data.</text>
</comment>
<keyword evidence="1" id="KW-0547">Nucleotide-binding</keyword>
<organism evidence="5 6">
    <name type="scientific">Plantimonas leprariae</name>
    <dbReference type="NCBI Taxonomy" id="2615207"/>
    <lineage>
        <taxon>Bacteria</taxon>
        <taxon>Pseudomonadati</taxon>
        <taxon>Pseudomonadota</taxon>
        <taxon>Alphaproteobacteria</taxon>
        <taxon>Hyphomicrobiales</taxon>
        <taxon>Aurantimonadaceae</taxon>
        <taxon>Plantimonas</taxon>
    </lineage>
</organism>
<sequence length="719" mass="78664">MTVVMPSAERASRAVARYASPLPIAPRPDELDLTSGFRIVRRRLPMIAITSVLLTAAAAPVIWGLMPTYRGEARLMLDSPLVATLDTSDLGRPDPLNLSSETERLLSRATTERVIHDLHLSEREEFNPALRKVSAFEGLRKAMRGLFDDGKPEPVASDSIERIIPEYHMALSVRRDGLSNVIQIGFESRDPELAAAVPNALIGVYLEARKSTIRNRLNSAESWIHQRTGEQQARVDAARAAAASYRETAGSVSSDAQAERIRSIAELGERHAKIMEDRAELEATIAALKPADGALPQLGLAFPAGLGEMERDLFTQQRDLDQLLQTYGDNAEQVVDMRGRIRKARSDFDAAVKSYLKSQTGKLAAIDREAGSLRRALAVANQELSRSNLAEARLTELDRASDREQTALDKLEELHRKLVAQATFPGTEVEILSPASVPLVPQGRGRLPYMIGALLASISVAVTAAFVREMMDKTLRSADQLEDAGRIDRAGLIPRMNERARRRLLARSDPSEDGGPNEAIRAVVASIEQANGGRFPASLVVTSAHAGEGKSFLARSLAMELASTGHRVLLVDADRKAGTLGKSFDAGSGEGLNEFLAKQACLDQIVRHQTESGIDFIPRGRPVPHRPADFGRLAEIVEMGRAREQVVIFDSAAALGSMDTVRLAGICERTVLVVRWAKTGRRAVEAAFQRIRSSGRVFVTMNKVKPRQHSLYMFDDHLT</sequence>
<dbReference type="PANTHER" id="PTHR32309:SF13">
    <property type="entry name" value="FERRIC ENTEROBACTIN TRANSPORT PROTEIN FEPE"/>
    <property type="match status" value="1"/>
</dbReference>
<dbReference type="InterPro" id="IPR027417">
    <property type="entry name" value="P-loop_NTPase"/>
</dbReference>
<keyword evidence="6" id="KW-1185">Reference proteome</keyword>
<dbReference type="InterPro" id="IPR005702">
    <property type="entry name" value="Wzc-like_C"/>
</dbReference>
<evidence type="ECO:0000256" key="3">
    <source>
        <dbReference type="SAM" id="Coils"/>
    </source>
</evidence>
<dbReference type="PANTHER" id="PTHR32309">
    <property type="entry name" value="TYROSINE-PROTEIN KINASE"/>
    <property type="match status" value="1"/>
</dbReference>
<accession>A0A7V7PQF8</accession>
<keyword evidence="4" id="KW-0812">Transmembrane</keyword>
<dbReference type="Proteomes" id="UP000432089">
    <property type="component" value="Unassembled WGS sequence"/>
</dbReference>
<dbReference type="InterPro" id="IPR050445">
    <property type="entry name" value="Bact_polysacc_biosynth/exp"/>
</dbReference>
<dbReference type="EMBL" id="VZDO01000005">
    <property type="protein sequence ID" value="KAB0680359.1"/>
    <property type="molecule type" value="Genomic_DNA"/>
</dbReference>
<reference evidence="5 6" key="1">
    <citation type="submission" date="2019-09" db="EMBL/GenBank/DDBJ databases">
        <title>YIM 132180 draft genome.</title>
        <authorList>
            <person name="Zhang K."/>
        </authorList>
    </citation>
    <scope>NUCLEOTIDE SEQUENCE [LARGE SCALE GENOMIC DNA]</scope>
    <source>
        <strain evidence="5 6">YIM 132180</strain>
    </source>
</reference>
<keyword evidence="4" id="KW-1133">Transmembrane helix</keyword>
<name>A0A7V7PQF8_9HYPH</name>
<dbReference type="Gene3D" id="3.40.50.300">
    <property type="entry name" value="P-loop containing nucleotide triphosphate hydrolases"/>
    <property type="match status" value="1"/>
</dbReference>
<keyword evidence="4" id="KW-0472">Membrane</keyword>
<evidence type="ECO:0000256" key="1">
    <source>
        <dbReference type="ARBA" id="ARBA00022741"/>
    </source>
</evidence>
<dbReference type="CDD" id="cd05387">
    <property type="entry name" value="BY-kinase"/>
    <property type="match status" value="1"/>
</dbReference>
<evidence type="ECO:0000256" key="4">
    <source>
        <dbReference type="SAM" id="Phobius"/>
    </source>
</evidence>
<dbReference type="AlphaFoldDB" id="A0A7V7PQF8"/>
<evidence type="ECO:0000313" key="5">
    <source>
        <dbReference type="EMBL" id="KAB0680359.1"/>
    </source>
</evidence>
<proteinExistence type="predicted"/>
<feature type="coiled-coil region" evidence="3">
    <location>
        <begin position="394"/>
        <end position="421"/>
    </location>
</feature>
<keyword evidence="3" id="KW-0175">Coiled coil</keyword>
<dbReference type="GO" id="GO:0004713">
    <property type="term" value="F:protein tyrosine kinase activity"/>
    <property type="evidence" value="ECO:0007669"/>
    <property type="project" value="TreeGrafter"/>
</dbReference>
<gene>
    <name evidence="5" type="ORF">F6X38_09300</name>
</gene>
<evidence type="ECO:0000313" key="6">
    <source>
        <dbReference type="Proteomes" id="UP000432089"/>
    </source>
</evidence>
<feature type="transmembrane region" description="Helical" evidence="4">
    <location>
        <begin position="44"/>
        <end position="66"/>
    </location>
</feature>
<dbReference type="SUPFAM" id="SSF52540">
    <property type="entry name" value="P-loop containing nucleoside triphosphate hydrolases"/>
    <property type="match status" value="1"/>
</dbReference>
<dbReference type="GO" id="GO:0005886">
    <property type="term" value="C:plasma membrane"/>
    <property type="evidence" value="ECO:0007669"/>
    <property type="project" value="TreeGrafter"/>
</dbReference>
<protein>
    <submittedName>
        <fullName evidence="5">Exopolysaccharide biosynthesis protein</fullName>
    </submittedName>
</protein>